<dbReference type="Pfam" id="PF02086">
    <property type="entry name" value="MethyltransfD12"/>
    <property type="match status" value="1"/>
</dbReference>
<reference evidence="4" key="1">
    <citation type="submission" date="2020-03" db="EMBL/GenBank/DDBJ databases">
        <title>The deep terrestrial virosphere.</title>
        <authorList>
            <person name="Holmfeldt K."/>
            <person name="Nilsson E."/>
            <person name="Simone D."/>
            <person name="Lopez-Fernandez M."/>
            <person name="Wu X."/>
            <person name="de Brujin I."/>
            <person name="Lundin D."/>
            <person name="Andersson A."/>
            <person name="Bertilsson S."/>
            <person name="Dopson M."/>
        </authorList>
    </citation>
    <scope>NUCLEOTIDE SEQUENCE</scope>
    <source>
        <strain evidence="5">MM415A03559</strain>
        <strain evidence="6">MM415B02082</strain>
        <strain evidence="4">TM448A01721</strain>
        <strain evidence="7">TM448B02568</strain>
    </source>
</reference>
<dbReference type="AlphaFoldDB" id="A0A6H1ZT54"/>
<accession>A0A6H1ZT54</accession>
<protein>
    <submittedName>
        <fullName evidence="4">Putative methyltransferase</fullName>
    </submittedName>
</protein>
<evidence type="ECO:0000313" key="4">
    <source>
        <dbReference type="EMBL" id="QJA50380.1"/>
    </source>
</evidence>
<dbReference type="GO" id="GO:0009307">
    <property type="term" value="P:DNA restriction-modification system"/>
    <property type="evidence" value="ECO:0007669"/>
    <property type="project" value="InterPro"/>
</dbReference>
<evidence type="ECO:0000256" key="3">
    <source>
        <dbReference type="ARBA" id="ARBA00022691"/>
    </source>
</evidence>
<keyword evidence="2 4" id="KW-0808">Transferase</keyword>
<proteinExistence type="predicted"/>
<dbReference type="GO" id="GO:0006298">
    <property type="term" value="P:mismatch repair"/>
    <property type="evidence" value="ECO:0007669"/>
    <property type="project" value="TreeGrafter"/>
</dbReference>
<dbReference type="PANTHER" id="PTHR30481">
    <property type="entry name" value="DNA ADENINE METHYLASE"/>
    <property type="match status" value="1"/>
</dbReference>
<sequence>MIPQDKIDCCTAFGYFGGKFEMSKELVPKIPAHDNYIELFAGGLSMFFRKSKAKWNLVNDLNSDIANFYWVVSHPYLYEKFKHSVYYLINSRKIYDKAEDISLKELKFPDTFRAALYLFYLAACFNKRIGTGFSDKPDNWDTNIVNVLELTREKLNGVLVENLDFSDITNKYKDKNNTFWYIDPPYVVADTEKYYKYNFTERKHEHLKMCIDGIMNNSNSTIMISYDDLPLIRKLYSEKPYIINEIETMYASNGQKATELVITNYEPPNKQVTLFEL</sequence>
<evidence type="ECO:0000256" key="1">
    <source>
        <dbReference type="ARBA" id="ARBA00022603"/>
    </source>
</evidence>
<gene>
    <name evidence="5" type="ORF">MM415A03559_0008</name>
    <name evidence="6" type="ORF">MM415B02082_0006</name>
    <name evidence="4" type="ORF">TM448A01721_0017</name>
    <name evidence="7" type="ORF">TM448B02568_0008</name>
</gene>
<evidence type="ECO:0000313" key="5">
    <source>
        <dbReference type="EMBL" id="QJA70796.1"/>
    </source>
</evidence>
<dbReference type="EMBL" id="MT144191">
    <property type="protein sequence ID" value="QJA50380.1"/>
    <property type="molecule type" value="Genomic_DNA"/>
</dbReference>
<keyword evidence="1 4" id="KW-0489">Methyltransferase</keyword>
<evidence type="ECO:0000313" key="6">
    <source>
        <dbReference type="EMBL" id="QJA86428.1"/>
    </source>
</evidence>
<evidence type="ECO:0000256" key="2">
    <source>
        <dbReference type="ARBA" id="ARBA00022679"/>
    </source>
</evidence>
<dbReference type="InterPro" id="IPR029063">
    <property type="entry name" value="SAM-dependent_MTases_sf"/>
</dbReference>
<organism evidence="4">
    <name type="scientific">viral metagenome</name>
    <dbReference type="NCBI Taxonomy" id="1070528"/>
    <lineage>
        <taxon>unclassified sequences</taxon>
        <taxon>metagenomes</taxon>
        <taxon>organismal metagenomes</taxon>
    </lineage>
</organism>
<dbReference type="PRINTS" id="PR00505">
    <property type="entry name" value="D12N6MTFRASE"/>
</dbReference>
<dbReference type="SUPFAM" id="SSF53335">
    <property type="entry name" value="S-adenosyl-L-methionine-dependent methyltransferases"/>
    <property type="match status" value="1"/>
</dbReference>
<dbReference type="GO" id="GO:0032259">
    <property type="term" value="P:methylation"/>
    <property type="evidence" value="ECO:0007669"/>
    <property type="project" value="UniProtKB-KW"/>
</dbReference>
<evidence type="ECO:0000313" key="7">
    <source>
        <dbReference type="EMBL" id="QJI01457.1"/>
    </source>
</evidence>
<dbReference type="Gene3D" id="3.40.50.150">
    <property type="entry name" value="Vaccinia Virus protein VP39"/>
    <property type="match status" value="2"/>
</dbReference>
<keyword evidence="3" id="KW-0949">S-adenosyl-L-methionine</keyword>
<dbReference type="GO" id="GO:0009007">
    <property type="term" value="F:site-specific DNA-methyltransferase (adenine-specific) activity"/>
    <property type="evidence" value="ECO:0007669"/>
    <property type="project" value="UniProtKB-EC"/>
</dbReference>
<dbReference type="EMBL" id="MT141821">
    <property type="protein sequence ID" value="QJA70796.1"/>
    <property type="molecule type" value="Genomic_DNA"/>
</dbReference>
<dbReference type="GO" id="GO:0043565">
    <property type="term" value="F:sequence-specific DNA binding"/>
    <property type="evidence" value="ECO:0007669"/>
    <property type="project" value="TreeGrafter"/>
</dbReference>
<dbReference type="InterPro" id="IPR012327">
    <property type="entry name" value="MeTrfase_D12"/>
</dbReference>
<dbReference type="EMBL" id="MT144925">
    <property type="protein sequence ID" value="QJI01457.1"/>
    <property type="molecule type" value="Genomic_DNA"/>
</dbReference>
<name>A0A6H1ZT54_9ZZZZ</name>
<dbReference type="EMBL" id="MT142634">
    <property type="protein sequence ID" value="QJA86428.1"/>
    <property type="molecule type" value="Genomic_DNA"/>
</dbReference>
<dbReference type="GO" id="GO:1904047">
    <property type="term" value="F:S-adenosyl-L-methionine binding"/>
    <property type="evidence" value="ECO:0007669"/>
    <property type="project" value="TreeGrafter"/>
</dbReference>